<keyword evidence="3" id="KW-0808">Transferase</keyword>
<reference evidence="10" key="1">
    <citation type="submission" date="2022-07" db="EMBL/GenBank/DDBJ databases">
        <title>Phylogenomic reconstructions and comparative analyses of Kickxellomycotina fungi.</title>
        <authorList>
            <person name="Reynolds N.K."/>
            <person name="Stajich J.E."/>
            <person name="Barry K."/>
            <person name="Grigoriev I.V."/>
            <person name="Crous P."/>
            <person name="Smith M.E."/>
        </authorList>
    </citation>
    <scope>NUCLEOTIDE SEQUENCE</scope>
    <source>
        <strain evidence="10">RSA 861</strain>
    </source>
</reference>
<comment type="catalytic activity">
    <reaction evidence="7">
        <text>dCMP + ATP = dCDP + ADP</text>
        <dbReference type="Rhea" id="RHEA:25094"/>
        <dbReference type="ChEBI" id="CHEBI:30616"/>
        <dbReference type="ChEBI" id="CHEBI:57566"/>
        <dbReference type="ChEBI" id="CHEBI:58593"/>
        <dbReference type="ChEBI" id="CHEBI:456216"/>
        <dbReference type="EC" id="2.7.4.25"/>
    </reaction>
</comment>
<dbReference type="GO" id="GO:0036431">
    <property type="term" value="F:dCMP kinase activity"/>
    <property type="evidence" value="ECO:0007669"/>
    <property type="project" value="InterPro"/>
</dbReference>
<dbReference type="GO" id="GO:0015949">
    <property type="term" value="P:nucleobase-containing small molecule interconversion"/>
    <property type="evidence" value="ECO:0007669"/>
    <property type="project" value="TreeGrafter"/>
</dbReference>
<dbReference type="GO" id="GO:0005829">
    <property type="term" value="C:cytosol"/>
    <property type="evidence" value="ECO:0007669"/>
    <property type="project" value="TreeGrafter"/>
</dbReference>
<keyword evidence="11" id="KW-1185">Reference proteome</keyword>
<dbReference type="PANTHER" id="PTHR21299:SF2">
    <property type="entry name" value="CYTIDYLATE KINASE"/>
    <property type="match status" value="1"/>
</dbReference>
<proteinExistence type="inferred from homology"/>
<organism evidence="10 11">
    <name type="scientific">Tieghemiomyces parasiticus</name>
    <dbReference type="NCBI Taxonomy" id="78921"/>
    <lineage>
        <taxon>Eukaryota</taxon>
        <taxon>Fungi</taxon>
        <taxon>Fungi incertae sedis</taxon>
        <taxon>Zoopagomycota</taxon>
        <taxon>Kickxellomycotina</taxon>
        <taxon>Dimargaritomycetes</taxon>
        <taxon>Dimargaritales</taxon>
        <taxon>Dimargaritaceae</taxon>
        <taxon>Tieghemiomyces</taxon>
    </lineage>
</organism>
<dbReference type="AlphaFoldDB" id="A0A9W7ZSZ7"/>
<evidence type="ECO:0000313" key="10">
    <source>
        <dbReference type="EMBL" id="KAJ1909772.1"/>
    </source>
</evidence>
<keyword evidence="4" id="KW-0547">Nucleotide-binding</keyword>
<evidence type="ECO:0000256" key="6">
    <source>
        <dbReference type="ARBA" id="ARBA00022840"/>
    </source>
</evidence>
<protein>
    <recommendedName>
        <fullName evidence="2">(d)CMP kinase</fullName>
        <ecNumber evidence="2">2.7.4.25</ecNumber>
    </recommendedName>
</protein>
<dbReference type="HAMAP" id="MF_00238">
    <property type="entry name" value="Cytidyl_kinase_type1"/>
    <property type="match status" value="1"/>
</dbReference>
<comment type="similarity">
    <text evidence="1">Belongs to the cytidylate kinase family. Type 1 subfamily.</text>
</comment>
<dbReference type="GO" id="GO:0005524">
    <property type="term" value="F:ATP binding"/>
    <property type="evidence" value="ECO:0007669"/>
    <property type="project" value="UniProtKB-KW"/>
</dbReference>
<comment type="catalytic activity">
    <reaction evidence="8">
        <text>CMP + ATP = CDP + ADP</text>
        <dbReference type="Rhea" id="RHEA:11600"/>
        <dbReference type="ChEBI" id="CHEBI:30616"/>
        <dbReference type="ChEBI" id="CHEBI:58069"/>
        <dbReference type="ChEBI" id="CHEBI:60377"/>
        <dbReference type="ChEBI" id="CHEBI:456216"/>
        <dbReference type="EC" id="2.7.4.25"/>
    </reaction>
</comment>
<dbReference type="EC" id="2.7.4.25" evidence="2"/>
<dbReference type="NCBIfam" id="TIGR00017">
    <property type="entry name" value="cmk"/>
    <property type="match status" value="1"/>
</dbReference>
<evidence type="ECO:0000259" key="9">
    <source>
        <dbReference type="Pfam" id="PF02224"/>
    </source>
</evidence>
<evidence type="ECO:0000313" key="11">
    <source>
        <dbReference type="Proteomes" id="UP001150569"/>
    </source>
</evidence>
<feature type="domain" description="Cytidylate kinase" evidence="9">
    <location>
        <begin position="32"/>
        <end position="274"/>
    </location>
</feature>
<keyword evidence="5" id="KW-0418">Kinase</keyword>
<evidence type="ECO:0000256" key="5">
    <source>
        <dbReference type="ARBA" id="ARBA00022777"/>
    </source>
</evidence>
<dbReference type="Gene3D" id="3.40.50.300">
    <property type="entry name" value="P-loop containing nucleotide triphosphate hydrolases"/>
    <property type="match status" value="1"/>
</dbReference>
<dbReference type="SUPFAM" id="SSF52540">
    <property type="entry name" value="P-loop containing nucleoside triphosphate hydrolases"/>
    <property type="match status" value="1"/>
</dbReference>
<name>A0A9W7ZSZ7_9FUNG</name>
<dbReference type="Pfam" id="PF02224">
    <property type="entry name" value="Cytidylate_kin"/>
    <property type="match status" value="1"/>
</dbReference>
<keyword evidence="6" id="KW-0067">ATP-binding</keyword>
<evidence type="ECO:0000256" key="8">
    <source>
        <dbReference type="ARBA" id="ARBA00048478"/>
    </source>
</evidence>
<accession>A0A9W7ZSZ7</accession>
<evidence type="ECO:0000256" key="2">
    <source>
        <dbReference type="ARBA" id="ARBA00012906"/>
    </source>
</evidence>
<comment type="caution">
    <text evidence="10">The sequence shown here is derived from an EMBL/GenBank/DDBJ whole genome shotgun (WGS) entry which is preliminary data.</text>
</comment>
<sequence>MAAALLSLPGFCRPLGRHHACTPRLLMRTFIVAIDGPAASGKSTTAKRVARTLGYNYIDSGSIYRAITLKALAQGLDLTREADRQRLDGLAHTCQVDTQAQFDGDTLRVVTYLDGQDVTDAIRTLAVNRGVSEVAKAPEVRQAVLQIQRRMAGYKREGSETTTDKLSTTDLVMDGRDIGTSVFPQAELKVYLEADATVRAQRRYEEMQRQAMTKKENGSTLPTYDEVLRDLQARDAADVNRTHSPLRRAPDAVVIDSTNLTIDQQVSKIVELAQSRMA</sequence>
<dbReference type="InterPro" id="IPR011994">
    <property type="entry name" value="Cytidylate_kinase_dom"/>
</dbReference>
<dbReference type="OrthoDB" id="10263145at2759"/>
<dbReference type="CDD" id="cd02020">
    <property type="entry name" value="CMPK"/>
    <property type="match status" value="1"/>
</dbReference>
<evidence type="ECO:0000256" key="1">
    <source>
        <dbReference type="ARBA" id="ARBA00009427"/>
    </source>
</evidence>
<dbReference type="Proteomes" id="UP001150569">
    <property type="component" value="Unassembled WGS sequence"/>
</dbReference>
<evidence type="ECO:0000256" key="3">
    <source>
        <dbReference type="ARBA" id="ARBA00022679"/>
    </source>
</evidence>
<dbReference type="InterPro" id="IPR003136">
    <property type="entry name" value="Cytidylate_kin"/>
</dbReference>
<dbReference type="InterPro" id="IPR027417">
    <property type="entry name" value="P-loop_NTPase"/>
</dbReference>
<evidence type="ECO:0000256" key="7">
    <source>
        <dbReference type="ARBA" id="ARBA00047615"/>
    </source>
</evidence>
<dbReference type="PANTHER" id="PTHR21299">
    <property type="entry name" value="CYTIDYLATE KINASE/PANTOATE-BETA-ALANINE LIGASE"/>
    <property type="match status" value="1"/>
</dbReference>
<evidence type="ECO:0000256" key="4">
    <source>
        <dbReference type="ARBA" id="ARBA00022741"/>
    </source>
</evidence>
<dbReference type="EMBL" id="JANBPT010001146">
    <property type="protein sequence ID" value="KAJ1909772.1"/>
    <property type="molecule type" value="Genomic_DNA"/>
</dbReference>
<gene>
    <name evidence="10" type="ORF">IWQ60_010994</name>
</gene>